<dbReference type="STRING" id="44941.A0A397V4S6"/>
<dbReference type="InterPro" id="IPR011009">
    <property type="entry name" value="Kinase-like_dom_sf"/>
</dbReference>
<dbReference type="GO" id="GO:0005776">
    <property type="term" value="C:autophagosome"/>
    <property type="evidence" value="ECO:0007669"/>
    <property type="project" value="TreeGrafter"/>
</dbReference>
<dbReference type="GO" id="GO:0010506">
    <property type="term" value="P:regulation of autophagy"/>
    <property type="evidence" value="ECO:0007669"/>
    <property type="project" value="InterPro"/>
</dbReference>
<reference evidence="8 9" key="1">
    <citation type="submission" date="2018-06" db="EMBL/GenBank/DDBJ databases">
        <title>Comparative genomics reveals the genomic features of Rhizophagus irregularis, R. cerebriforme, R. diaphanum and Gigaspora rosea, and their symbiotic lifestyle signature.</title>
        <authorList>
            <person name="Morin E."/>
            <person name="San Clemente H."/>
            <person name="Chen E.C.H."/>
            <person name="De La Providencia I."/>
            <person name="Hainaut M."/>
            <person name="Kuo A."/>
            <person name="Kohler A."/>
            <person name="Murat C."/>
            <person name="Tang N."/>
            <person name="Roy S."/>
            <person name="Loubradou J."/>
            <person name="Henrissat B."/>
            <person name="Grigoriev I.V."/>
            <person name="Corradi N."/>
            <person name="Roux C."/>
            <person name="Martin F.M."/>
        </authorList>
    </citation>
    <scope>NUCLEOTIDE SEQUENCE [LARGE SCALE GENOMIC DNA]</scope>
    <source>
        <strain evidence="8 9">DAOM 194757</strain>
    </source>
</reference>
<evidence type="ECO:0000256" key="2">
    <source>
        <dbReference type="ARBA" id="ARBA00022679"/>
    </source>
</evidence>
<dbReference type="InterPro" id="IPR045269">
    <property type="entry name" value="Atg1-like"/>
</dbReference>
<accession>A0A397V4S6</accession>
<evidence type="ECO:0000313" key="9">
    <source>
        <dbReference type="Proteomes" id="UP000266673"/>
    </source>
</evidence>
<dbReference type="GO" id="GO:0005524">
    <property type="term" value="F:ATP binding"/>
    <property type="evidence" value="ECO:0007669"/>
    <property type="project" value="UniProtKB-KW"/>
</dbReference>
<dbReference type="SUPFAM" id="SSF56112">
    <property type="entry name" value="Protein kinase-like (PK-like)"/>
    <property type="match status" value="1"/>
</dbReference>
<feature type="domain" description="Protein kinase" evidence="7">
    <location>
        <begin position="1"/>
        <end position="91"/>
    </location>
</feature>
<feature type="compositionally biased region" description="Acidic residues" evidence="6">
    <location>
        <begin position="98"/>
        <end position="107"/>
    </location>
</feature>
<comment type="caution">
    <text evidence="8">The sequence shown here is derived from an EMBL/GenBank/DDBJ whole genome shotgun (WGS) entry which is preliminary data.</text>
</comment>
<dbReference type="PROSITE" id="PS50011">
    <property type="entry name" value="PROTEIN_KINASE_DOM"/>
    <property type="match status" value="1"/>
</dbReference>
<dbReference type="GO" id="GO:0000407">
    <property type="term" value="C:phagophore assembly site"/>
    <property type="evidence" value="ECO:0007669"/>
    <property type="project" value="TreeGrafter"/>
</dbReference>
<keyword evidence="4" id="KW-0418">Kinase</keyword>
<proteinExistence type="predicted"/>
<dbReference type="EC" id="2.7.11.1" evidence="1"/>
<dbReference type="InterPro" id="IPR001245">
    <property type="entry name" value="Ser-Thr/Tyr_kinase_cat_dom"/>
</dbReference>
<dbReference type="OrthoDB" id="2432284at2759"/>
<dbReference type="Gene3D" id="1.10.510.10">
    <property type="entry name" value="Transferase(Phosphotransferase) domain 1"/>
    <property type="match status" value="1"/>
</dbReference>
<dbReference type="AlphaFoldDB" id="A0A397V4S6"/>
<keyword evidence="2" id="KW-0808">Transferase</keyword>
<organism evidence="8 9">
    <name type="scientific">Gigaspora rosea</name>
    <dbReference type="NCBI Taxonomy" id="44941"/>
    <lineage>
        <taxon>Eukaryota</taxon>
        <taxon>Fungi</taxon>
        <taxon>Fungi incertae sedis</taxon>
        <taxon>Mucoromycota</taxon>
        <taxon>Glomeromycotina</taxon>
        <taxon>Glomeromycetes</taxon>
        <taxon>Diversisporales</taxon>
        <taxon>Gigasporaceae</taxon>
        <taxon>Gigaspora</taxon>
    </lineage>
</organism>
<dbReference type="InterPro" id="IPR000719">
    <property type="entry name" value="Prot_kinase_dom"/>
</dbReference>
<evidence type="ECO:0000313" key="8">
    <source>
        <dbReference type="EMBL" id="RIB17450.1"/>
    </source>
</evidence>
<evidence type="ECO:0000256" key="3">
    <source>
        <dbReference type="ARBA" id="ARBA00022741"/>
    </source>
</evidence>
<name>A0A397V4S6_9GLOM</name>
<evidence type="ECO:0000259" key="7">
    <source>
        <dbReference type="PROSITE" id="PS50011"/>
    </source>
</evidence>
<keyword evidence="9" id="KW-1185">Reference proteome</keyword>
<dbReference type="EMBL" id="QKWP01000604">
    <property type="protein sequence ID" value="RIB17450.1"/>
    <property type="molecule type" value="Genomic_DNA"/>
</dbReference>
<protein>
    <recommendedName>
        <fullName evidence="1">non-specific serine/threonine protein kinase</fullName>
        <ecNumber evidence="1">2.7.11.1</ecNumber>
    </recommendedName>
</protein>
<feature type="non-terminal residue" evidence="8">
    <location>
        <position position="1"/>
    </location>
</feature>
<evidence type="ECO:0000256" key="1">
    <source>
        <dbReference type="ARBA" id="ARBA00012513"/>
    </source>
</evidence>
<dbReference type="Proteomes" id="UP000266673">
    <property type="component" value="Unassembled WGS sequence"/>
</dbReference>
<evidence type="ECO:0000256" key="5">
    <source>
        <dbReference type="ARBA" id="ARBA00022840"/>
    </source>
</evidence>
<dbReference type="GO" id="GO:0016020">
    <property type="term" value="C:membrane"/>
    <property type="evidence" value="ECO:0007669"/>
    <property type="project" value="TreeGrafter"/>
</dbReference>
<gene>
    <name evidence="8" type="ORF">C2G38_2088175</name>
</gene>
<dbReference type="PANTHER" id="PTHR24348:SF22">
    <property type="entry name" value="NON-SPECIFIC SERINE_THREONINE PROTEIN KINASE"/>
    <property type="match status" value="1"/>
</dbReference>
<evidence type="ECO:0000256" key="6">
    <source>
        <dbReference type="SAM" id="MobiDB-lite"/>
    </source>
</evidence>
<feature type="region of interest" description="Disordered" evidence="6">
    <location>
        <begin position="98"/>
        <end position="122"/>
    </location>
</feature>
<dbReference type="GO" id="GO:0004674">
    <property type="term" value="F:protein serine/threonine kinase activity"/>
    <property type="evidence" value="ECO:0007669"/>
    <property type="project" value="UniProtKB-EC"/>
</dbReference>
<evidence type="ECO:0000256" key="4">
    <source>
        <dbReference type="ARBA" id="ARBA00022777"/>
    </source>
</evidence>
<sequence length="206" mass="23547">ILLGQKYKPAADIYSFGVIMAEMTTGIRPFCGRSFDIELALEICNGKRPVFALETPSCCIELANLCMDSDSQKRPTAEAIRDKLSEWHSLVNQPDEFNEFDESDELDESNKLDESDESDESNKELQIINEFMVADMRIPELSITLKEHPDIDIAQQYKERNNQIVDVMVNHRSKKLKTDLGSCFDIKKVKTGRGSYTIRDKVFKKV</sequence>
<dbReference type="GO" id="GO:0000045">
    <property type="term" value="P:autophagosome assembly"/>
    <property type="evidence" value="ECO:0007669"/>
    <property type="project" value="TreeGrafter"/>
</dbReference>
<dbReference type="GO" id="GO:0005829">
    <property type="term" value="C:cytosol"/>
    <property type="evidence" value="ECO:0007669"/>
    <property type="project" value="TreeGrafter"/>
</dbReference>
<keyword evidence="5" id="KW-0067">ATP-binding</keyword>
<keyword evidence="3" id="KW-0547">Nucleotide-binding</keyword>
<dbReference type="Pfam" id="PF07714">
    <property type="entry name" value="PK_Tyr_Ser-Thr"/>
    <property type="match status" value="1"/>
</dbReference>
<dbReference type="PANTHER" id="PTHR24348">
    <property type="entry name" value="SERINE/THREONINE-PROTEIN KINASE UNC-51-RELATED"/>
    <property type="match status" value="1"/>
</dbReference>